<evidence type="ECO:0000313" key="8">
    <source>
        <dbReference type="Proteomes" id="UP000580839"/>
    </source>
</evidence>
<dbReference type="Gene3D" id="3.40.50.10810">
    <property type="entry name" value="Tandem AAA-ATPase domain"/>
    <property type="match status" value="1"/>
</dbReference>
<dbReference type="PROSITE" id="PS51192">
    <property type="entry name" value="HELICASE_ATP_BIND_1"/>
    <property type="match status" value="1"/>
</dbReference>
<keyword evidence="7" id="KW-0067">ATP-binding</keyword>
<feature type="domain" description="Helicase C-terminal" evidence="6">
    <location>
        <begin position="1138"/>
        <end position="1293"/>
    </location>
</feature>
<dbReference type="GO" id="GO:0005524">
    <property type="term" value="F:ATP binding"/>
    <property type="evidence" value="ECO:0007669"/>
    <property type="project" value="InterPro"/>
</dbReference>
<dbReference type="Gene3D" id="3.40.50.300">
    <property type="entry name" value="P-loop containing nucleotide triphosphate hydrolases"/>
    <property type="match status" value="1"/>
</dbReference>
<accession>A0A849SBJ4</accession>
<dbReference type="InterPro" id="IPR001650">
    <property type="entry name" value="Helicase_C-like"/>
</dbReference>
<protein>
    <submittedName>
        <fullName evidence="7">DEAD/DEAH box helicase</fullName>
    </submittedName>
</protein>
<dbReference type="PANTHER" id="PTHR10799">
    <property type="entry name" value="SNF2/RAD54 HELICASE FAMILY"/>
    <property type="match status" value="1"/>
</dbReference>
<feature type="region of interest" description="Disordered" evidence="3">
    <location>
        <begin position="545"/>
        <end position="579"/>
    </location>
</feature>
<gene>
    <name evidence="7" type="ORF">HOP12_01040</name>
</gene>
<dbReference type="InterPro" id="IPR014001">
    <property type="entry name" value="Helicase_ATP-bd"/>
</dbReference>
<evidence type="ECO:0000259" key="6">
    <source>
        <dbReference type="PROSITE" id="PS51194"/>
    </source>
</evidence>
<reference evidence="7 8" key="1">
    <citation type="submission" date="2020-04" db="EMBL/GenBank/DDBJ databases">
        <title>Metagenomic profiling of ammonia- and methane-oxidizing microorganisms in a Dutch drinking water treatment plant.</title>
        <authorList>
            <person name="Poghosyan L."/>
            <person name="Leucker S."/>
        </authorList>
    </citation>
    <scope>NUCLEOTIDE SEQUENCE [LARGE SCALE GENOMIC DNA]</scope>
    <source>
        <strain evidence="7">S-RSF-IL-03</strain>
    </source>
</reference>
<feature type="compositionally biased region" description="Polar residues" evidence="3">
    <location>
        <begin position="549"/>
        <end position="561"/>
    </location>
</feature>
<keyword evidence="1" id="KW-0378">Hydrolase</keyword>
<dbReference type="GO" id="GO:0008270">
    <property type="term" value="F:zinc ion binding"/>
    <property type="evidence" value="ECO:0007669"/>
    <property type="project" value="UniProtKB-KW"/>
</dbReference>
<keyword evidence="7" id="KW-0347">Helicase</keyword>
<dbReference type="GO" id="GO:0016787">
    <property type="term" value="F:hydrolase activity"/>
    <property type="evidence" value="ECO:0007669"/>
    <property type="project" value="UniProtKB-KW"/>
</dbReference>
<dbReference type="SMART" id="SM00490">
    <property type="entry name" value="HELICc"/>
    <property type="match status" value="1"/>
</dbReference>
<sequence length="1301" mass="144259">MRFGTMRLVPTKLGSPHADSIAHELLDSFHRELTRFRQGIQDRGRRYHRAGRVGPLAIEPGRVLAAVQGERLYRTSWTVHQSGWTPACSCPVAPRCKHAYALGLSLMNGLIDEDLLGLDAIDRLFSVIDDRGGADAAIPARPPTRALSSRAPKSKRIEASAPPVPAEPPPSASLAELRRAFGRTNRAQVLSRMLFEAGISGVDPSHPAFIPGFDERDPELQAWLLARELLRWTLGELPPALEPFRERPDLADRQSRSQLPVLDEALRNWASRRAARAERSLRVVMSLGVTARGDIQFSIQAQQNSPRLRNDPRTLDQLRTLQSEARRRSELLTREHAELLDALIAMNDVSGGAWYSRGRSASPRGALADFLLQVMPSSAVVWSDAITESVATRCEIVPGESVRFEPTPVRIVPSFELDRDQAVIRLEVQWPDGRRRKLTEVLHFAERGHESEPPLGVVLSGGILHPVSDSPPAEVINVLRGETPLRLDRKLGEPLIRALADAIPTARQAVQTLTQRHRAQPTVLMRLDPDDWLQLRLLAHGGEAVWTPGSPSDLSTPSFEYTPTGRWERAPSTPSERRSLAATALPIESLPVEALPHPTDGEAPTLESLATGSESAGARPVDEPWFHEPDEKCVEPAMRWLESLGAKPGSAAAPRGRGPAAPDPHLGWWVRLGSRTVPALEEAWRSRPRDIRWYGNSAIDRLLGGHRSLTPRVHAHRHGVDLLSVSAEWEAEGLRVTDEDFAALRSSALPWVKLSGGWTRRETLDVNDRVSEVLADLGVELGAGEQQLSVWQLAQAREETLAALEEMGADAEAIAAVRALRERVAAFEGLPTCELPPGFQGELRPYQRRGLDFLAFASSLGLGTVLADDMGLGKTIQALAWVLHLRAAGTPAAPTLVVCPASVLHNWEREAARFAPDLRVLLMTRGTDRKGRFHELANYDLVITNYALLRRDIESWRTIPLLAGILDEAQHVKNPDSDIARAVKQLQATHRLALTGTPIENRALDLWSIVSFANPGYLGTRAEFSRRFDRADAPPHARRLLAAKLRPMLLRRLKKEVAPELPERIEELRSCEMLPAQRKYYLAELARARREVMSLADEGGVKQHKIQILAALTRLRQICCHPQLAGATRSVGSGKFEALFELLEPLLAEGHKVLLFSQFVKALELVRAEMRTHRIPHHLLTGSTTDRGRVVGAFENDRAPCVFLISLRAGGTGLNLTAASYVVLLDPWWNPAVEAQAIDRTHRIGQDRTVIAYRLLMQGTIEEKIWELQQRKAELASSLLGEDGFARRLDRESLEYLFAEE</sequence>
<keyword evidence="2" id="KW-0479">Metal-binding</keyword>
<evidence type="ECO:0000256" key="3">
    <source>
        <dbReference type="SAM" id="MobiDB-lite"/>
    </source>
</evidence>
<dbReference type="CDD" id="cd18793">
    <property type="entry name" value="SF2_C_SNF"/>
    <property type="match status" value="1"/>
</dbReference>
<dbReference type="GO" id="GO:0004386">
    <property type="term" value="F:helicase activity"/>
    <property type="evidence" value="ECO:0007669"/>
    <property type="project" value="UniProtKB-KW"/>
</dbReference>
<comment type="caution">
    <text evidence="7">The sequence shown here is derived from an EMBL/GenBank/DDBJ whole genome shotgun (WGS) entry which is preliminary data.</text>
</comment>
<dbReference type="InterPro" id="IPR038718">
    <property type="entry name" value="SNF2-like_sf"/>
</dbReference>
<keyword evidence="2" id="KW-0863">Zinc-finger</keyword>
<proteinExistence type="predicted"/>
<dbReference type="Pfam" id="PF00271">
    <property type="entry name" value="Helicase_C"/>
    <property type="match status" value="1"/>
</dbReference>
<dbReference type="EMBL" id="JABFRW010000010">
    <property type="protein sequence ID" value="NOT32732.1"/>
    <property type="molecule type" value="Genomic_DNA"/>
</dbReference>
<organism evidence="7 8">
    <name type="scientific">Eiseniibacteriota bacterium</name>
    <dbReference type="NCBI Taxonomy" id="2212470"/>
    <lineage>
        <taxon>Bacteria</taxon>
        <taxon>Candidatus Eiseniibacteriota</taxon>
    </lineage>
</organism>
<feature type="domain" description="Helicase ATP-binding" evidence="5">
    <location>
        <begin position="855"/>
        <end position="1016"/>
    </location>
</feature>
<keyword evidence="2" id="KW-0862">Zinc</keyword>
<feature type="region of interest" description="Disordered" evidence="3">
    <location>
        <begin position="136"/>
        <end position="172"/>
    </location>
</feature>
<evidence type="ECO:0000256" key="1">
    <source>
        <dbReference type="ARBA" id="ARBA00022801"/>
    </source>
</evidence>
<dbReference type="Proteomes" id="UP000580839">
    <property type="component" value="Unassembled WGS sequence"/>
</dbReference>
<evidence type="ECO:0000259" key="5">
    <source>
        <dbReference type="PROSITE" id="PS51192"/>
    </source>
</evidence>
<feature type="compositionally biased region" description="Pro residues" evidence="3">
    <location>
        <begin position="162"/>
        <end position="171"/>
    </location>
</feature>
<name>A0A849SBJ4_UNCEI</name>
<keyword evidence="7" id="KW-0547">Nucleotide-binding</keyword>
<dbReference type="Pfam" id="PF00176">
    <property type="entry name" value="SNF2-rel_dom"/>
    <property type="match status" value="1"/>
</dbReference>
<evidence type="ECO:0000259" key="4">
    <source>
        <dbReference type="PROSITE" id="PS50966"/>
    </source>
</evidence>
<feature type="domain" description="SWIM-type" evidence="4">
    <location>
        <begin position="73"/>
        <end position="107"/>
    </location>
</feature>
<dbReference type="InterPro" id="IPR027417">
    <property type="entry name" value="P-loop_NTPase"/>
</dbReference>
<dbReference type="PROSITE" id="PS50966">
    <property type="entry name" value="ZF_SWIM"/>
    <property type="match status" value="1"/>
</dbReference>
<feature type="region of interest" description="Disordered" evidence="3">
    <location>
        <begin position="591"/>
        <end position="626"/>
    </location>
</feature>
<dbReference type="PROSITE" id="PS51194">
    <property type="entry name" value="HELICASE_CTER"/>
    <property type="match status" value="1"/>
</dbReference>
<dbReference type="SMART" id="SM00487">
    <property type="entry name" value="DEXDc"/>
    <property type="match status" value="1"/>
</dbReference>
<dbReference type="SUPFAM" id="SSF52540">
    <property type="entry name" value="P-loop containing nucleoside triphosphate hydrolases"/>
    <property type="match status" value="2"/>
</dbReference>
<dbReference type="InterPro" id="IPR049730">
    <property type="entry name" value="SNF2/RAD54-like_C"/>
</dbReference>
<evidence type="ECO:0000256" key="2">
    <source>
        <dbReference type="PROSITE-ProRule" id="PRU00325"/>
    </source>
</evidence>
<dbReference type="InterPro" id="IPR000330">
    <property type="entry name" value="SNF2_N"/>
</dbReference>
<evidence type="ECO:0000313" key="7">
    <source>
        <dbReference type="EMBL" id="NOT32732.1"/>
    </source>
</evidence>
<dbReference type="InterPro" id="IPR007527">
    <property type="entry name" value="Znf_SWIM"/>
</dbReference>